<protein>
    <submittedName>
        <fullName evidence="1">Uncharacterized protein</fullName>
    </submittedName>
</protein>
<sequence>MANISDATGTLYVTARSQEIAEKFITLYSKIASTWYYNTTIAGQADLASQDKTTVTLCIPFTASGRWVYEINIDWTFHPLTQTDLKLTDEQQSLRCELLDEDITVRYDYTDYEPGCNVLLTRSAQIRYHNHTVEQQEELDVVHYDTTVENLRELIDEDFYGKQTLLEELETGNLSTIATVVSSDTVRQLETIMNDPVKKTRLITLVEDNATLGVDYTIEAYLDMFYETFAQDVATLAQA</sequence>
<name>A0ABW2Y5Y3_9BIFI</name>
<organism evidence="1 2">
    <name type="scientific">Alloscardovia venturai</name>
    <dbReference type="NCBI Taxonomy" id="1769421"/>
    <lineage>
        <taxon>Bacteria</taxon>
        <taxon>Bacillati</taxon>
        <taxon>Actinomycetota</taxon>
        <taxon>Actinomycetes</taxon>
        <taxon>Bifidobacteriales</taxon>
        <taxon>Bifidobacteriaceae</taxon>
        <taxon>Alloscardovia</taxon>
    </lineage>
</organism>
<evidence type="ECO:0000313" key="1">
    <source>
        <dbReference type="EMBL" id="MFD0705683.1"/>
    </source>
</evidence>
<dbReference type="EMBL" id="JBHTHQ010000035">
    <property type="protein sequence ID" value="MFD0705683.1"/>
    <property type="molecule type" value="Genomic_DNA"/>
</dbReference>
<evidence type="ECO:0000313" key="2">
    <source>
        <dbReference type="Proteomes" id="UP001597036"/>
    </source>
</evidence>
<reference evidence="2" key="1">
    <citation type="journal article" date="2019" name="Int. J. Syst. Evol. Microbiol.">
        <title>The Global Catalogue of Microorganisms (GCM) 10K type strain sequencing project: providing services to taxonomists for standard genome sequencing and annotation.</title>
        <authorList>
            <consortium name="The Broad Institute Genomics Platform"/>
            <consortium name="The Broad Institute Genome Sequencing Center for Infectious Disease"/>
            <person name="Wu L."/>
            <person name="Ma J."/>
        </authorList>
    </citation>
    <scope>NUCLEOTIDE SEQUENCE [LARGE SCALE GENOMIC DNA]</scope>
    <source>
        <strain evidence="2">CCM 8604</strain>
    </source>
</reference>
<dbReference type="RefSeq" id="WP_377939459.1">
    <property type="nucleotide sequence ID" value="NZ_JBHTHQ010000035.1"/>
</dbReference>
<comment type="caution">
    <text evidence="1">The sequence shown here is derived from an EMBL/GenBank/DDBJ whole genome shotgun (WGS) entry which is preliminary data.</text>
</comment>
<accession>A0ABW2Y5Y3</accession>
<proteinExistence type="predicted"/>
<dbReference type="Proteomes" id="UP001597036">
    <property type="component" value="Unassembled WGS sequence"/>
</dbReference>
<gene>
    <name evidence="1" type="ORF">ACFQY8_08010</name>
</gene>
<keyword evidence="2" id="KW-1185">Reference proteome</keyword>